<comment type="subcellular location">
    <subcellularLocation>
        <location evidence="1">Cell inner membrane</location>
        <topology evidence="1">Multi-pass membrane protein</topology>
    </subcellularLocation>
</comment>
<comment type="similarity">
    <text evidence="2">Belongs to the PqiA family.</text>
</comment>
<evidence type="ECO:0000256" key="7">
    <source>
        <dbReference type="ARBA" id="ARBA00023136"/>
    </source>
</evidence>
<dbReference type="Pfam" id="PF04403">
    <property type="entry name" value="PqiA"/>
    <property type="match status" value="2"/>
</dbReference>
<organism evidence="8 9">
    <name type="scientific">Photobacterium kishitanii</name>
    <dbReference type="NCBI Taxonomy" id="318456"/>
    <lineage>
        <taxon>Bacteria</taxon>
        <taxon>Pseudomonadati</taxon>
        <taxon>Pseudomonadota</taxon>
        <taxon>Gammaproteobacteria</taxon>
        <taxon>Vibrionales</taxon>
        <taxon>Vibrionaceae</taxon>
        <taxon>Photobacterium</taxon>
    </lineage>
</organism>
<dbReference type="InterPro" id="IPR005219">
    <property type="entry name" value="PqiA-like_proteobact"/>
</dbReference>
<dbReference type="PANTHER" id="PTHR30462:SF1">
    <property type="entry name" value="INTERMEMBRANE TRANSPORT PROTEIN YEBS"/>
    <property type="match status" value="1"/>
</dbReference>
<evidence type="ECO:0000256" key="6">
    <source>
        <dbReference type="ARBA" id="ARBA00022989"/>
    </source>
</evidence>
<evidence type="ECO:0000313" key="8">
    <source>
        <dbReference type="EMBL" id="PSU99595.1"/>
    </source>
</evidence>
<dbReference type="EMBL" id="PYNF01000005">
    <property type="protein sequence ID" value="PSU99595.1"/>
    <property type="molecule type" value="Genomic_DNA"/>
</dbReference>
<name>A0A0B7JB62_9GAMM</name>
<comment type="caution">
    <text evidence="8">The sequence shown here is derived from an EMBL/GenBank/DDBJ whole genome shotgun (WGS) entry which is preliminary data.</text>
</comment>
<dbReference type="GO" id="GO:0005886">
    <property type="term" value="C:plasma membrane"/>
    <property type="evidence" value="ECO:0007669"/>
    <property type="project" value="UniProtKB-SubCell"/>
</dbReference>
<gene>
    <name evidence="8" type="ORF">C9J27_08110</name>
</gene>
<dbReference type="GeneID" id="29944482"/>
<dbReference type="InterPro" id="IPR007498">
    <property type="entry name" value="PqiA-like"/>
</dbReference>
<keyword evidence="6" id="KW-1133">Transmembrane helix</keyword>
<keyword evidence="7" id="KW-0472">Membrane</keyword>
<proteinExistence type="inferred from homology"/>
<evidence type="ECO:0000256" key="5">
    <source>
        <dbReference type="ARBA" id="ARBA00022692"/>
    </source>
</evidence>
<dbReference type="InterPro" id="IPR051800">
    <property type="entry name" value="PqiA-PqiB_transport"/>
</dbReference>
<sequence length="398" mass="44486">MSKARRCPGCDLLVLPETATQGHSAYCPRCHTRLYRGGIARFNAELAIAVACLILYIPTISLPLVTIRLIGQMIPATLTSGTVALAPTFPAVAILILFCSAIAPLLLISAVLGAQFSLRFRQLRLFKLSLWILSHLKQWAMLEVFLVSLAISCFKVQEVAEIYVGIGLYCLISMQILLSVLLTKISVRRYWDAWQPENEHISDKLDTVCHSCHLTQEALPHCRRCGSQLHHRIPKSLQKTWAYLITASIFILPANLYPISIFMNNGKRIEDTIFSGVAGLVKTGMTSIAIIIFVASIVVPVAKIIGLAYILLCIQFKQRSQRLQRMRIFRIVHWIGKWSVMDLFVIAIMVALIDRGQLLDFTPGPGAIAFGVVVILTMLAAESLDSRLIWDKYEQRTK</sequence>
<dbReference type="NCBIfam" id="TIGR00155">
    <property type="entry name" value="pqiA_fam"/>
    <property type="match status" value="1"/>
</dbReference>
<dbReference type="eggNOG" id="COG2995">
    <property type="taxonomic scope" value="Bacteria"/>
</dbReference>
<evidence type="ECO:0000313" key="9">
    <source>
        <dbReference type="Proteomes" id="UP000241426"/>
    </source>
</evidence>
<keyword evidence="5" id="KW-0812">Transmembrane</keyword>
<protein>
    <submittedName>
        <fullName evidence="8">Paraquat-inducible protein A</fullName>
    </submittedName>
</protein>
<accession>A0A2T3KJC0</accession>
<reference evidence="8 9" key="1">
    <citation type="submission" date="2018-01" db="EMBL/GenBank/DDBJ databases">
        <title>Whole genome sequencing of Histamine producing bacteria.</title>
        <authorList>
            <person name="Butler K."/>
        </authorList>
    </citation>
    <scope>NUCLEOTIDE SEQUENCE [LARGE SCALE GENOMIC DNA]</scope>
    <source>
        <strain evidence="8 9">FS-7.2</strain>
    </source>
</reference>
<evidence type="ECO:0000256" key="2">
    <source>
        <dbReference type="ARBA" id="ARBA00007555"/>
    </source>
</evidence>
<dbReference type="AlphaFoldDB" id="A0A0B7JB62"/>
<accession>A0A0B7JB62</accession>
<keyword evidence="3" id="KW-1003">Cell membrane</keyword>
<dbReference type="RefSeq" id="WP_036794637.1">
    <property type="nucleotide sequence ID" value="NZ_JAUZMX010000001.1"/>
</dbReference>
<dbReference type="PANTHER" id="PTHR30462">
    <property type="entry name" value="INTERMEMBRANE TRANSPORT PROTEIN PQIB-RELATED"/>
    <property type="match status" value="1"/>
</dbReference>
<dbReference type="Proteomes" id="UP000241426">
    <property type="component" value="Unassembled WGS sequence"/>
</dbReference>
<evidence type="ECO:0000256" key="1">
    <source>
        <dbReference type="ARBA" id="ARBA00004429"/>
    </source>
</evidence>
<evidence type="ECO:0000256" key="3">
    <source>
        <dbReference type="ARBA" id="ARBA00022475"/>
    </source>
</evidence>
<evidence type="ECO:0000256" key="4">
    <source>
        <dbReference type="ARBA" id="ARBA00022519"/>
    </source>
</evidence>
<keyword evidence="4" id="KW-0997">Cell inner membrane</keyword>